<reference evidence="5 6" key="1">
    <citation type="journal article" date="2014" name="Antonie Van Leeuwenhoek">
        <title>Fictibacillus enclensis sp. nov., isolated from marine sediment.</title>
        <authorList>
            <person name="Dastager S.G."/>
            <person name="Mawlankar R."/>
            <person name="Srinivasan K."/>
            <person name="Tang S.K."/>
            <person name="Lee J.C."/>
            <person name="Ramana V.V."/>
            <person name="Shouche Y.S."/>
        </authorList>
    </citation>
    <scope>NUCLEOTIDE SEQUENCE [LARGE SCALE GENOMIC DNA]</scope>
    <source>
        <strain evidence="5 6">NIO-1003</strain>
    </source>
</reference>
<feature type="binding site" evidence="3">
    <location>
        <begin position="81"/>
        <end position="84"/>
    </location>
    <ligand>
        <name>FAD</name>
        <dbReference type="ChEBI" id="CHEBI:57692"/>
    </ligand>
</feature>
<feature type="binding site" evidence="3">
    <location>
        <position position="84"/>
    </location>
    <ligand>
        <name>substrate</name>
    </ligand>
</feature>
<sequence>MGERRLLKESEMLNTIRNGLPPAAKPKKIVIAGAGIAGLVAGTLLMDAGHDVKILEASQRVGGRIYSVRTPFTEGHHFEAGAMRIPDTHKLVFEYIHRFNLPYNRFVNRLPEDLFYVNGRRARSAEYDQNPELLGFPVAPHERGKTAEDLMRYAIGPLVDYVNQNPSKNWPIVIQLYENYSVDAFLKNNPFGRSLSAGAVDKIKVLISLEGFPELSFLETFRDILLIFIRPNLRFYEITGGNDQLPNAFVPHLGNRLLFGKRLTRIMNHPKKVTLYTENPASRATEEFEADRAIITIPFSVLNFVQIEPERSLSYSKRRAIRELHYVPCTKVGIQFKNRFWEREGLHGGKAVTDLASRFTYYPSHYPAGTQSGVVLGSYTWEDDSNLWSALPSRTRVAETLKCLSVLHGPQVFDQYMTGASFSWTNNPYAGGAFTMFKPYQEKEFGDVVSMPEGRLHFAGEHATMAHGWMQGSIESAIRAAHEVHESQ</sequence>
<dbReference type="InterPro" id="IPR050281">
    <property type="entry name" value="Flavin_monoamine_oxidase"/>
</dbReference>
<keyword evidence="6" id="KW-1185">Reference proteome</keyword>
<dbReference type="Pfam" id="PF01593">
    <property type="entry name" value="Amino_oxidase"/>
    <property type="match status" value="1"/>
</dbReference>
<dbReference type="RefSeq" id="WP_061973816.1">
    <property type="nucleotide sequence ID" value="NZ_FMAV01000003.1"/>
</dbReference>
<evidence type="ECO:0000256" key="1">
    <source>
        <dbReference type="ARBA" id="ARBA00001974"/>
    </source>
</evidence>
<dbReference type="Gene3D" id="1.10.405.10">
    <property type="entry name" value="Guanine Nucleotide Dissociation Inhibitor, domain 1"/>
    <property type="match status" value="1"/>
</dbReference>
<evidence type="ECO:0000313" key="6">
    <source>
        <dbReference type="Proteomes" id="UP000054099"/>
    </source>
</evidence>
<name>A0A0V8J4V5_9BACL</name>
<dbReference type="PRINTS" id="PR00757">
    <property type="entry name" value="AMINEOXDASEF"/>
</dbReference>
<accession>A0A0V8J4V5</accession>
<dbReference type="InterPro" id="IPR001613">
    <property type="entry name" value="Flavin_amine_oxidase"/>
</dbReference>
<dbReference type="PANTHER" id="PTHR10742:SF342">
    <property type="entry name" value="AMINE OXIDASE"/>
    <property type="match status" value="1"/>
</dbReference>
<evidence type="ECO:0000313" key="5">
    <source>
        <dbReference type="EMBL" id="KSU81981.1"/>
    </source>
</evidence>
<dbReference type="Gene3D" id="3.50.50.60">
    <property type="entry name" value="FAD/NAD(P)-binding domain"/>
    <property type="match status" value="1"/>
</dbReference>
<protein>
    <submittedName>
        <fullName evidence="5">Amine oxidase</fullName>
    </submittedName>
</protein>
<comment type="caution">
    <text evidence="5">The sequence shown here is derived from an EMBL/GenBank/DDBJ whole genome shotgun (WGS) entry which is preliminary data.</text>
</comment>
<dbReference type="SUPFAM" id="SSF54373">
    <property type="entry name" value="FAD-linked reductases, C-terminal domain"/>
    <property type="match status" value="1"/>
</dbReference>
<comment type="cofactor">
    <cofactor evidence="1">
        <name>FAD</name>
        <dbReference type="ChEBI" id="CHEBI:57692"/>
    </cofactor>
</comment>
<dbReference type="Gene3D" id="3.90.660.10">
    <property type="match status" value="1"/>
</dbReference>
<evidence type="ECO:0000256" key="2">
    <source>
        <dbReference type="ARBA" id="ARBA00023002"/>
    </source>
</evidence>
<dbReference type="PANTHER" id="PTHR10742">
    <property type="entry name" value="FLAVIN MONOAMINE OXIDASE"/>
    <property type="match status" value="1"/>
</dbReference>
<keyword evidence="2" id="KW-0560">Oxidoreductase</keyword>
<feature type="binding site" evidence="3">
    <location>
        <begin position="56"/>
        <end position="57"/>
    </location>
    <ligand>
        <name>FAD</name>
        <dbReference type="ChEBI" id="CHEBI:57692"/>
    </ligand>
</feature>
<dbReference type="AlphaFoldDB" id="A0A0V8J4V5"/>
<feature type="binding site" evidence="3">
    <location>
        <position position="461"/>
    </location>
    <ligand>
        <name>FAD</name>
        <dbReference type="ChEBI" id="CHEBI:57692"/>
    </ligand>
</feature>
<dbReference type="GO" id="GO:0009063">
    <property type="term" value="P:amino acid catabolic process"/>
    <property type="evidence" value="ECO:0007669"/>
    <property type="project" value="TreeGrafter"/>
</dbReference>
<dbReference type="GO" id="GO:0001716">
    <property type="term" value="F:L-amino-acid oxidase activity"/>
    <property type="evidence" value="ECO:0007669"/>
    <property type="project" value="TreeGrafter"/>
</dbReference>
<proteinExistence type="predicted"/>
<dbReference type="EMBL" id="LNQN01000005">
    <property type="protein sequence ID" value="KSU81981.1"/>
    <property type="molecule type" value="Genomic_DNA"/>
</dbReference>
<dbReference type="Proteomes" id="UP000054099">
    <property type="component" value="Unassembled WGS sequence"/>
</dbReference>
<evidence type="ECO:0000259" key="4">
    <source>
        <dbReference type="Pfam" id="PF01593"/>
    </source>
</evidence>
<dbReference type="InterPro" id="IPR036188">
    <property type="entry name" value="FAD/NAD-bd_sf"/>
</dbReference>
<dbReference type="InterPro" id="IPR002937">
    <property type="entry name" value="Amino_oxidase"/>
</dbReference>
<organism evidence="5 6">
    <name type="scientific">Fictibacillus enclensis</name>
    <dbReference type="NCBI Taxonomy" id="1017270"/>
    <lineage>
        <taxon>Bacteria</taxon>
        <taxon>Bacillati</taxon>
        <taxon>Bacillota</taxon>
        <taxon>Bacilli</taxon>
        <taxon>Bacillales</taxon>
        <taxon>Fictibacillaceae</taxon>
        <taxon>Fictibacillus</taxon>
    </lineage>
</organism>
<dbReference type="OrthoDB" id="25353at2"/>
<feature type="domain" description="Amine oxidase" evidence="4">
    <location>
        <begin position="36"/>
        <end position="484"/>
    </location>
</feature>
<evidence type="ECO:0000256" key="3">
    <source>
        <dbReference type="PIRSR" id="PIRSR601613-1"/>
    </source>
</evidence>
<gene>
    <name evidence="5" type="ORF">AS030_17020</name>
</gene>
<dbReference type="SUPFAM" id="SSF51905">
    <property type="entry name" value="FAD/NAD(P)-binding domain"/>
    <property type="match status" value="1"/>
</dbReference>